<feature type="domain" description="Beta-lactamase-related" evidence="1">
    <location>
        <begin position="49"/>
        <end position="319"/>
    </location>
</feature>
<name>A0ABS4JIW5_9BACL</name>
<evidence type="ECO:0000313" key="3">
    <source>
        <dbReference type="Proteomes" id="UP001519288"/>
    </source>
</evidence>
<dbReference type="InterPro" id="IPR012338">
    <property type="entry name" value="Beta-lactam/transpept-like"/>
</dbReference>
<reference evidence="2 3" key="1">
    <citation type="submission" date="2021-03" db="EMBL/GenBank/DDBJ databases">
        <title>Genomic Encyclopedia of Type Strains, Phase IV (KMG-IV): sequencing the most valuable type-strain genomes for metagenomic binning, comparative biology and taxonomic classification.</title>
        <authorList>
            <person name="Goeker M."/>
        </authorList>
    </citation>
    <scope>NUCLEOTIDE SEQUENCE [LARGE SCALE GENOMIC DNA]</scope>
    <source>
        <strain evidence="2 3">DSM 26806</strain>
    </source>
</reference>
<dbReference type="Pfam" id="PF00144">
    <property type="entry name" value="Beta-lactamase"/>
    <property type="match status" value="1"/>
</dbReference>
<dbReference type="InterPro" id="IPR050789">
    <property type="entry name" value="Diverse_Enzym_Activities"/>
</dbReference>
<keyword evidence="3" id="KW-1185">Reference proteome</keyword>
<dbReference type="SUPFAM" id="SSF56601">
    <property type="entry name" value="beta-lactamase/transpeptidase-like"/>
    <property type="match status" value="1"/>
</dbReference>
<dbReference type="EMBL" id="JAGGLD010000004">
    <property type="protein sequence ID" value="MBP2001645.1"/>
    <property type="molecule type" value="Genomic_DNA"/>
</dbReference>
<dbReference type="Proteomes" id="UP001519288">
    <property type="component" value="Unassembled WGS sequence"/>
</dbReference>
<comment type="caution">
    <text evidence="2">The sequence shown here is derived from an EMBL/GenBank/DDBJ whole genome shotgun (WGS) entry which is preliminary data.</text>
</comment>
<evidence type="ECO:0000259" key="1">
    <source>
        <dbReference type="Pfam" id="PF00144"/>
    </source>
</evidence>
<dbReference type="RefSeq" id="WP_209863320.1">
    <property type="nucleotide sequence ID" value="NZ_JAGGLD010000004.1"/>
</dbReference>
<organism evidence="2 3">
    <name type="scientific">Paenibacillus shirakamiensis</name>
    <dbReference type="NCBI Taxonomy" id="1265935"/>
    <lineage>
        <taxon>Bacteria</taxon>
        <taxon>Bacillati</taxon>
        <taxon>Bacillota</taxon>
        <taxon>Bacilli</taxon>
        <taxon>Bacillales</taxon>
        <taxon>Paenibacillaceae</taxon>
        <taxon>Paenibacillus</taxon>
    </lineage>
</organism>
<dbReference type="PANTHER" id="PTHR43283">
    <property type="entry name" value="BETA-LACTAMASE-RELATED"/>
    <property type="match status" value="1"/>
</dbReference>
<accession>A0ABS4JIW5</accession>
<evidence type="ECO:0000313" key="2">
    <source>
        <dbReference type="EMBL" id="MBP2001645.1"/>
    </source>
</evidence>
<proteinExistence type="predicted"/>
<sequence>MKHLTPILTSSSISFPYFSIRDPEHTGVSSAKILEAHQAIERSYPNMHSFLVIKDNQLIFERYYNQYHAASLHDLRSATKSFISALIGIAVQRGDLPGLEVPVWDKIQKFAPHREDLLWHRITLRHLLTMTSGLYWQTGPKLGERFLHRFEQSRSWMKFILRLPIMEDQLGSFLYRSVDSHLLSMIITEYTGQSAFSYASDHLFTPLDIQNAAWSASPEGHTMGHIGLRLTSRDMAKFGLLYLNHGIWNKSQILDSKWVHNSFTSYSEDFHGFGKYGFQWWNSKEDGVPFSYAHGHGGQQIIVIPSYKAVVIFTSESQVRRWKNPRLLLREFILPALR</sequence>
<gene>
    <name evidence="2" type="ORF">J2Z69_002690</name>
</gene>
<protein>
    <submittedName>
        <fullName evidence="2">CubicO group peptidase (Beta-lactamase class C family)</fullName>
    </submittedName>
</protein>
<dbReference type="InterPro" id="IPR001466">
    <property type="entry name" value="Beta-lactam-related"/>
</dbReference>
<dbReference type="PANTHER" id="PTHR43283:SF7">
    <property type="entry name" value="BETA-LACTAMASE-RELATED DOMAIN-CONTAINING PROTEIN"/>
    <property type="match status" value="1"/>
</dbReference>
<dbReference type="Gene3D" id="3.40.710.10">
    <property type="entry name" value="DD-peptidase/beta-lactamase superfamily"/>
    <property type="match status" value="1"/>
</dbReference>